<feature type="transmembrane region" description="Helical" evidence="17">
    <location>
        <begin position="252"/>
        <end position="270"/>
    </location>
</feature>
<gene>
    <name evidence="18" type="ORF">T233_01138</name>
</gene>
<dbReference type="GO" id="GO:0009252">
    <property type="term" value="P:peptidoglycan biosynthetic process"/>
    <property type="evidence" value="ECO:0007669"/>
    <property type="project" value="UniProtKB-KW"/>
</dbReference>
<comment type="function">
    <text evidence="16">Peptidoglycan polymerase that is essential for cell division.</text>
</comment>
<evidence type="ECO:0000256" key="14">
    <source>
        <dbReference type="ARBA" id="ARBA00044770"/>
    </source>
</evidence>
<feature type="transmembrane region" description="Helical" evidence="17">
    <location>
        <begin position="50"/>
        <end position="69"/>
    </location>
</feature>
<evidence type="ECO:0000256" key="16">
    <source>
        <dbReference type="ARBA" id="ARBA00049966"/>
    </source>
</evidence>
<sequence>MVRKKKQRKSMYIDYGILIPYLFLSIIGIIMVYSATSYNLVMAGLPESSAAVKQGIFFVIGLVLAGLIYKMKTSFLKNKKLIMTAVVSISLLLVLTLIFAEEVKGARAWLSIGPIQIQPAEFLKIILIWFLADVMSTKQQQIVSNFYEAMKRPLMIVGMLIFLVLIQPDTGGAAILVLMVSIMLLASGISYWYGILFAGGGIALSSLMIEAIVLSKGKIFPKKMQYVYKRFETFRNPFGDAYGDGHQMINSYYAMFNGGLFGLGLGNSIQKKGFLPEAQNDFIFSIVVEELGVIAAIFILLVLLFLILRIMMIGIKSNDTFNSLICIGFAGLLLIQTFVNVGGITGIIPLTGVTFPFVSQGGSSLLTLSIGIGFVLNIRADELKQRRERQEQVVVPMHR</sequence>
<comment type="similarity">
    <text evidence="11">Belongs to the SEDS family. FtsW subfamily.</text>
</comment>
<dbReference type="PANTHER" id="PTHR30474">
    <property type="entry name" value="CELL CYCLE PROTEIN"/>
    <property type="match status" value="1"/>
</dbReference>
<dbReference type="RefSeq" id="WP_023606465.1">
    <property type="nucleotide sequence ID" value="NZ_AYSH01000016.1"/>
</dbReference>
<proteinExistence type="inferred from homology"/>
<keyword evidence="5" id="KW-0133">Cell shape</keyword>
<evidence type="ECO:0000256" key="7">
    <source>
        <dbReference type="ARBA" id="ARBA00022989"/>
    </source>
</evidence>
<comment type="caution">
    <text evidence="18">The sequence shown here is derived from an EMBL/GenBank/DDBJ whole genome shotgun (WGS) entry which is preliminary data.</text>
</comment>
<dbReference type="EC" id="2.4.99.28" evidence="14"/>
<evidence type="ECO:0000256" key="12">
    <source>
        <dbReference type="ARBA" id="ARBA00041185"/>
    </source>
</evidence>
<dbReference type="GO" id="GO:0008955">
    <property type="term" value="F:peptidoglycan glycosyltransferase activity"/>
    <property type="evidence" value="ECO:0007669"/>
    <property type="project" value="UniProtKB-EC"/>
</dbReference>
<keyword evidence="3" id="KW-0808">Transferase</keyword>
<feature type="transmembrane region" description="Helical" evidence="17">
    <location>
        <begin position="12"/>
        <end position="35"/>
    </location>
</feature>
<protein>
    <recommendedName>
        <fullName evidence="12">Probable peptidoglycan glycosyltransferase FtsW</fullName>
        <ecNumber evidence="14">2.4.99.28</ecNumber>
    </recommendedName>
    <alternativeName>
        <fullName evidence="13">Cell division protein FtsW</fullName>
    </alternativeName>
    <alternativeName>
        <fullName evidence="10">Cell wall polymerase</fullName>
    </alternativeName>
    <alternativeName>
        <fullName evidence="9">Peptidoglycan polymerase</fullName>
    </alternativeName>
</protein>
<reference evidence="18 19" key="1">
    <citation type="journal article" date="2013" name="Genome Announc.">
        <title>High-Quality Draft Genome Sequence of Vagococcus lutrae Strain LBD1, Isolated from the Largemouth Bass Micropterus salmoides.</title>
        <authorList>
            <person name="Lebreton F."/>
            <person name="Valentino M.D."/>
            <person name="Duncan L.B."/>
            <person name="Zeng Q."/>
            <person name="Manson McGuire A."/>
            <person name="Earl A.M."/>
            <person name="Gilmore M.S."/>
        </authorList>
    </citation>
    <scope>NUCLEOTIDE SEQUENCE [LARGE SCALE GENOMIC DNA]</scope>
    <source>
        <strain evidence="18 19">LBD1</strain>
    </source>
</reference>
<evidence type="ECO:0000256" key="9">
    <source>
        <dbReference type="ARBA" id="ARBA00032370"/>
    </source>
</evidence>
<dbReference type="Proteomes" id="UP000018126">
    <property type="component" value="Unassembled WGS sequence"/>
</dbReference>
<dbReference type="eggNOG" id="COG0772">
    <property type="taxonomic scope" value="Bacteria"/>
</dbReference>
<evidence type="ECO:0000256" key="2">
    <source>
        <dbReference type="ARBA" id="ARBA00022676"/>
    </source>
</evidence>
<keyword evidence="4 17" id="KW-0812">Transmembrane</keyword>
<dbReference type="Pfam" id="PF01098">
    <property type="entry name" value="FTSW_RODA_SPOVE"/>
    <property type="match status" value="1"/>
</dbReference>
<evidence type="ECO:0000256" key="6">
    <source>
        <dbReference type="ARBA" id="ARBA00022984"/>
    </source>
</evidence>
<evidence type="ECO:0000256" key="3">
    <source>
        <dbReference type="ARBA" id="ARBA00022679"/>
    </source>
</evidence>
<dbReference type="GO" id="GO:0015648">
    <property type="term" value="F:lipid-linked peptidoglycan transporter activity"/>
    <property type="evidence" value="ECO:0007669"/>
    <property type="project" value="TreeGrafter"/>
</dbReference>
<feature type="transmembrane region" description="Helical" evidence="17">
    <location>
        <begin position="320"/>
        <end position="341"/>
    </location>
</feature>
<feature type="transmembrane region" description="Helical" evidence="17">
    <location>
        <begin position="361"/>
        <end position="380"/>
    </location>
</feature>
<dbReference type="InterPro" id="IPR018365">
    <property type="entry name" value="Cell_cycle_FtsW-rel_CS"/>
</dbReference>
<feature type="transmembrane region" description="Helical" evidence="17">
    <location>
        <begin position="81"/>
        <end position="100"/>
    </location>
</feature>
<keyword evidence="8 17" id="KW-0472">Membrane</keyword>
<evidence type="ECO:0000256" key="8">
    <source>
        <dbReference type="ARBA" id="ARBA00023136"/>
    </source>
</evidence>
<evidence type="ECO:0000256" key="10">
    <source>
        <dbReference type="ARBA" id="ARBA00033270"/>
    </source>
</evidence>
<evidence type="ECO:0000256" key="15">
    <source>
        <dbReference type="ARBA" id="ARBA00049902"/>
    </source>
</evidence>
<keyword evidence="2" id="KW-0328">Glycosyltransferase</keyword>
<accession>V6Q519</accession>
<dbReference type="PROSITE" id="PS00428">
    <property type="entry name" value="FTSW_RODA_SPOVE"/>
    <property type="match status" value="1"/>
</dbReference>
<evidence type="ECO:0000256" key="13">
    <source>
        <dbReference type="ARBA" id="ARBA00041418"/>
    </source>
</evidence>
<dbReference type="AlphaFoldDB" id="V6Q519"/>
<evidence type="ECO:0000313" key="18">
    <source>
        <dbReference type="EMBL" id="EST89745.1"/>
    </source>
</evidence>
<feature type="transmembrane region" description="Helical" evidence="17">
    <location>
        <begin position="282"/>
        <end position="308"/>
    </location>
</feature>
<keyword evidence="6" id="KW-0573">Peptidoglycan synthesis</keyword>
<feature type="transmembrane region" description="Helical" evidence="17">
    <location>
        <begin position="191"/>
        <end position="214"/>
    </location>
</feature>
<dbReference type="InterPro" id="IPR001182">
    <property type="entry name" value="FtsW/RodA"/>
</dbReference>
<dbReference type="EMBL" id="AYSH01000016">
    <property type="protein sequence ID" value="EST89745.1"/>
    <property type="molecule type" value="Genomic_DNA"/>
</dbReference>
<organism evidence="18 19">
    <name type="scientific">Vagococcus lutrae LBD1</name>
    <dbReference type="NCBI Taxonomy" id="1408226"/>
    <lineage>
        <taxon>Bacteria</taxon>
        <taxon>Bacillati</taxon>
        <taxon>Bacillota</taxon>
        <taxon>Bacilli</taxon>
        <taxon>Lactobacillales</taxon>
        <taxon>Enterococcaceae</taxon>
        <taxon>Vagococcus</taxon>
    </lineage>
</organism>
<comment type="subcellular location">
    <subcellularLocation>
        <location evidence="1">Membrane</location>
        <topology evidence="1">Multi-pass membrane protein</topology>
    </subcellularLocation>
</comment>
<evidence type="ECO:0000256" key="17">
    <source>
        <dbReference type="SAM" id="Phobius"/>
    </source>
</evidence>
<dbReference type="GO" id="GO:0032153">
    <property type="term" value="C:cell division site"/>
    <property type="evidence" value="ECO:0007669"/>
    <property type="project" value="TreeGrafter"/>
</dbReference>
<evidence type="ECO:0000256" key="5">
    <source>
        <dbReference type="ARBA" id="ARBA00022960"/>
    </source>
</evidence>
<keyword evidence="19" id="KW-1185">Reference proteome</keyword>
<dbReference type="GO" id="GO:0005886">
    <property type="term" value="C:plasma membrane"/>
    <property type="evidence" value="ECO:0007669"/>
    <property type="project" value="TreeGrafter"/>
</dbReference>
<feature type="transmembrane region" description="Helical" evidence="17">
    <location>
        <begin position="112"/>
        <end position="132"/>
    </location>
</feature>
<evidence type="ECO:0000313" key="19">
    <source>
        <dbReference type="Proteomes" id="UP000018126"/>
    </source>
</evidence>
<comment type="catalytic activity">
    <reaction evidence="15">
        <text>[GlcNAc-(1-&gt;4)-Mur2Ac(oyl-L-Ala-gamma-D-Glu-L-Lys-D-Ala-D-Ala)](n)-di-trans,octa-cis-undecaprenyl diphosphate + beta-D-GlcNAc-(1-&gt;4)-Mur2Ac(oyl-L-Ala-gamma-D-Glu-L-Lys-D-Ala-D-Ala)-di-trans,octa-cis-undecaprenyl diphosphate = [GlcNAc-(1-&gt;4)-Mur2Ac(oyl-L-Ala-gamma-D-Glu-L-Lys-D-Ala-D-Ala)](n+1)-di-trans,octa-cis-undecaprenyl diphosphate + di-trans,octa-cis-undecaprenyl diphosphate + H(+)</text>
        <dbReference type="Rhea" id="RHEA:23708"/>
        <dbReference type="Rhea" id="RHEA-COMP:9602"/>
        <dbReference type="Rhea" id="RHEA-COMP:9603"/>
        <dbReference type="ChEBI" id="CHEBI:15378"/>
        <dbReference type="ChEBI" id="CHEBI:58405"/>
        <dbReference type="ChEBI" id="CHEBI:60033"/>
        <dbReference type="ChEBI" id="CHEBI:78435"/>
        <dbReference type="EC" id="2.4.99.28"/>
    </reaction>
</comment>
<evidence type="ECO:0000256" key="4">
    <source>
        <dbReference type="ARBA" id="ARBA00022692"/>
    </source>
</evidence>
<dbReference type="PANTHER" id="PTHR30474:SF2">
    <property type="entry name" value="PEPTIDOGLYCAN GLYCOSYLTRANSFERASE FTSW-RELATED"/>
    <property type="match status" value="1"/>
</dbReference>
<dbReference type="GO" id="GO:0008360">
    <property type="term" value="P:regulation of cell shape"/>
    <property type="evidence" value="ECO:0007669"/>
    <property type="project" value="UniProtKB-KW"/>
</dbReference>
<feature type="transmembrane region" description="Helical" evidence="17">
    <location>
        <begin position="153"/>
        <end position="185"/>
    </location>
</feature>
<evidence type="ECO:0000256" key="1">
    <source>
        <dbReference type="ARBA" id="ARBA00004141"/>
    </source>
</evidence>
<keyword evidence="7 17" id="KW-1133">Transmembrane helix</keyword>
<dbReference type="STRING" id="1408226.T233_01138"/>
<dbReference type="PATRIC" id="fig|1408226.3.peg.1108"/>
<evidence type="ECO:0000256" key="11">
    <source>
        <dbReference type="ARBA" id="ARBA00038053"/>
    </source>
</evidence>
<dbReference type="GO" id="GO:0051301">
    <property type="term" value="P:cell division"/>
    <property type="evidence" value="ECO:0007669"/>
    <property type="project" value="InterPro"/>
</dbReference>
<name>V6Q519_9ENTE</name>